<feature type="domain" description="DUF4064" evidence="2">
    <location>
        <begin position="2"/>
        <end position="84"/>
    </location>
</feature>
<dbReference type="Pfam" id="PF13273">
    <property type="entry name" value="DUF4064"/>
    <property type="match status" value="1"/>
</dbReference>
<reference evidence="3 4" key="1">
    <citation type="submission" date="2014-02" db="EMBL/GenBank/DDBJ databases">
        <title>Draft genome sequence of Lysinibacillus massiliensis CCUG 49529.</title>
        <authorList>
            <person name="Zhang F."/>
            <person name="Wang G."/>
            <person name="Zhang L."/>
        </authorList>
    </citation>
    <scope>NUCLEOTIDE SEQUENCE [LARGE SCALE GENOMIC DNA]</scope>
    <source>
        <strain evidence="3 4">CCUG 49529</strain>
    </source>
</reference>
<name>A0A0A3JZD8_9BACL</name>
<feature type="transmembrane region" description="Helical" evidence="1">
    <location>
        <begin position="42"/>
        <end position="63"/>
    </location>
</feature>
<keyword evidence="4" id="KW-1185">Reference proteome</keyword>
<evidence type="ECO:0000256" key="1">
    <source>
        <dbReference type="SAM" id="Phobius"/>
    </source>
</evidence>
<gene>
    <name evidence="3" type="ORF">CD30_00435</name>
</gene>
<keyword evidence="1" id="KW-0812">Transmembrane</keyword>
<organism evidence="3 4">
    <name type="scientific">Ureibacillus massiliensis 4400831 = CIP 108448 = CCUG 49529</name>
    <dbReference type="NCBI Taxonomy" id="1211035"/>
    <lineage>
        <taxon>Bacteria</taxon>
        <taxon>Bacillati</taxon>
        <taxon>Bacillota</taxon>
        <taxon>Bacilli</taxon>
        <taxon>Bacillales</taxon>
        <taxon>Caryophanaceae</taxon>
        <taxon>Ureibacillus</taxon>
    </lineage>
</organism>
<evidence type="ECO:0000313" key="4">
    <source>
        <dbReference type="Proteomes" id="UP000030595"/>
    </source>
</evidence>
<feature type="transmembrane region" description="Helical" evidence="1">
    <location>
        <begin position="75"/>
        <end position="105"/>
    </location>
</feature>
<protein>
    <submittedName>
        <fullName evidence="3">Membrane protein</fullName>
    </submittedName>
</protein>
<dbReference type="eggNOG" id="ENOG50330QP">
    <property type="taxonomic scope" value="Bacteria"/>
</dbReference>
<accession>A0A0A3JZD8</accession>
<dbReference type="AlphaFoldDB" id="A0A0A3JZD8"/>
<keyword evidence="1" id="KW-1133">Transmembrane helix</keyword>
<sequence>MKRTPEFILGLLGGIFGFIGAIMALFIGGIDAAFSSTGESEVTGLGWGAVLFSIIAIVGCILVRTKDKIGGILMLVAAVGGIICISLFYLIPAILLVIAGVMALVRKPKNIFA</sequence>
<evidence type="ECO:0000259" key="2">
    <source>
        <dbReference type="Pfam" id="PF13273"/>
    </source>
</evidence>
<dbReference type="InterPro" id="IPR025273">
    <property type="entry name" value="DUF4064"/>
</dbReference>
<feature type="transmembrane region" description="Helical" evidence="1">
    <location>
        <begin position="7"/>
        <end position="30"/>
    </location>
</feature>
<proteinExistence type="predicted"/>
<keyword evidence="1" id="KW-0472">Membrane</keyword>
<dbReference type="Proteomes" id="UP000030595">
    <property type="component" value="Unassembled WGS sequence"/>
</dbReference>
<comment type="caution">
    <text evidence="3">The sequence shown here is derived from an EMBL/GenBank/DDBJ whole genome shotgun (WGS) entry which is preliminary data.</text>
</comment>
<evidence type="ECO:0000313" key="3">
    <source>
        <dbReference type="EMBL" id="KGR92327.1"/>
    </source>
</evidence>
<dbReference type="EMBL" id="JPVQ01000001">
    <property type="protein sequence ID" value="KGR92327.1"/>
    <property type="molecule type" value="Genomic_DNA"/>
</dbReference>
<dbReference type="OrthoDB" id="2623361at2"/>
<dbReference type="RefSeq" id="WP_036170844.1">
    <property type="nucleotide sequence ID" value="NZ_AVCZ01000001.1"/>
</dbReference>